<reference evidence="1" key="1">
    <citation type="submission" date="2023-05" db="EMBL/GenBank/DDBJ databases">
        <authorList>
            <person name="Stuckert A."/>
        </authorList>
    </citation>
    <scope>NUCLEOTIDE SEQUENCE</scope>
</reference>
<feature type="non-terminal residue" evidence="1">
    <location>
        <position position="62"/>
    </location>
</feature>
<dbReference type="EMBL" id="CATNWA010010348">
    <property type="protein sequence ID" value="CAI9559755.1"/>
    <property type="molecule type" value="Genomic_DNA"/>
</dbReference>
<gene>
    <name evidence="1" type="ORF">SPARVUS_LOCUS5140143</name>
</gene>
<comment type="caution">
    <text evidence="1">The sequence shown here is derived from an EMBL/GenBank/DDBJ whole genome shotgun (WGS) entry which is preliminary data.</text>
</comment>
<organism evidence="1 2">
    <name type="scientific">Staurois parvus</name>
    <dbReference type="NCBI Taxonomy" id="386267"/>
    <lineage>
        <taxon>Eukaryota</taxon>
        <taxon>Metazoa</taxon>
        <taxon>Chordata</taxon>
        <taxon>Craniata</taxon>
        <taxon>Vertebrata</taxon>
        <taxon>Euteleostomi</taxon>
        <taxon>Amphibia</taxon>
        <taxon>Batrachia</taxon>
        <taxon>Anura</taxon>
        <taxon>Neobatrachia</taxon>
        <taxon>Ranoidea</taxon>
        <taxon>Ranidae</taxon>
        <taxon>Staurois</taxon>
    </lineage>
</organism>
<proteinExistence type="predicted"/>
<evidence type="ECO:0000313" key="2">
    <source>
        <dbReference type="Proteomes" id="UP001162483"/>
    </source>
</evidence>
<accession>A0ABN9CJB3</accession>
<name>A0ABN9CJB3_9NEOB</name>
<evidence type="ECO:0000313" key="1">
    <source>
        <dbReference type="EMBL" id="CAI9559755.1"/>
    </source>
</evidence>
<protein>
    <submittedName>
        <fullName evidence="1">Uncharacterized protein</fullName>
    </submittedName>
</protein>
<keyword evidence="2" id="KW-1185">Reference proteome</keyword>
<dbReference type="Proteomes" id="UP001162483">
    <property type="component" value="Unassembled WGS sequence"/>
</dbReference>
<sequence>MRCPWYLFHRFFGVWARTQGHIAQGPHELSVRPWSVPSSVPPHQCQPVLPHQCNLSVLPHQC</sequence>